<evidence type="ECO:0000313" key="2">
    <source>
        <dbReference type="EMBL" id="CAA7392893.1"/>
    </source>
</evidence>
<gene>
    <name evidence="2" type="ORF">SI8410_03003730</name>
</gene>
<evidence type="ECO:0000256" key="1">
    <source>
        <dbReference type="SAM" id="MobiDB-lite"/>
    </source>
</evidence>
<protein>
    <submittedName>
        <fullName evidence="2">Uncharacterized protein</fullName>
    </submittedName>
</protein>
<accession>A0A7I8K5S3</accession>
<dbReference type="Proteomes" id="UP000663760">
    <property type="component" value="Chromosome 3"/>
</dbReference>
<dbReference type="EMBL" id="LR746266">
    <property type="protein sequence ID" value="CAA7392893.1"/>
    <property type="molecule type" value="Genomic_DNA"/>
</dbReference>
<organism evidence="2 3">
    <name type="scientific">Spirodela intermedia</name>
    <name type="common">Intermediate duckweed</name>
    <dbReference type="NCBI Taxonomy" id="51605"/>
    <lineage>
        <taxon>Eukaryota</taxon>
        <taxon>Viridiplantae</taxon>
        <taxon>Streptophyta</taxon>
        <taxon>Embryophyta</taxon>
        <taxon>Tracheophyta</taxon>
        <taxon>Spermatophyta</taxon>
        <taxon>Magnoliopsida</taxon>
        <taxon>Liliopsida</taxon>
        <taxon>Araceae</taxon>
        <taxon>Lemnoideae</taxon>
        <taxon>Spirodela</taxon>
    </lineage>
</organism>
<feature type="region of interest" description="Disordered" evidence="1">
    <location>
        <begin position="29"/>
        <end position="56"/>
    </location>
</feature>
<name>A0A7I8K5S3_SPIIN</name>
<sequence>MALRQECRASTALRWECRVSTVGWKPNRCRKDRPSLAVPGSGVEDEADLADDTKES</sequence>
<keyword evidence="3" id="KW-1185">Reference proteome</keyword>
<reference evidence="2" key="1">
    <citation type="submission" date="2020-02" db="EMBL/GenBank/DDBJ databases">
        <authorList>
            <person name="Scholz U."/>
            <person name="Mascher M."/>
            <person name="Fiebig A."/>
        </authorList>
    </citation>
    <scope>NUCLEOTIDE SEQUENCE</scope>
</reference>
<dbReference type="AlphaFoldDB" id="A0A7I8K5S3"/>
<evidence type="ECO:0000313" key="3">
    <source>
        <dbReference type="Proteomes" id="UP000663760"/>
    </source>
</evidence>
<proteinExistence type="predicted"/>